<dbReference type="Gene3D" id="3.10.450.50">
    <property type="match status" value="1"/>
</dbReference>
<accession>A0A2A7SDZ2</accession>
<evidence type="ECO:0000259" key="1">
    <source>
        <dbReference type="Pfam" id="PF14534"/>
    </source>
</evidence>
<dbReference type="EMBL" id="PDDY01000001">
    <property type="protein sequence ID" value="PEH41470.1"/>
    <property type="molecule type" value="Genomic_DNA"/>
</dbReference>
<feature type="domain" description="DUF4440" evidence="1">
    <location>
        <begin position="7"/>
        <end position="113"/>
    </location>
</feature>
<dbReference type="AlphaFoldDB" id="A0A2A7SDZ2"/>
<protein>
    <submittedName>
        <fullName evidence="2">Nuclear transport factor 2 family protein</fullName>
    </submittedName>
</protein>
<reference evidence="3" key="1">
    <citation type="submission" date="2017-09" db="EMBL/GenBank/DDBJ databases">
        <title>FDA dAtabase for Regulatory Grade micrObial Sequences (FDA-ARGOS): Supporting development and validation of Infectious Disease Dx tests.</title>
        <authorList>
            <person name="Minogue T."/>
            <person name="Wolcott M."/>
            <person name="Wasieloski L."/>
            <person name="Aguilar W."/>
            <person name="Moore D."/>
            <person name="Tallon L."/>
            <person name="Sadzewicz L."/>
            <person name="Ott S."/>
            <person name="Zhao X."/>
            <person name="Nagaraj S."/>
            <person name="Vavikolanu K."/>
            <person name="Aluvathingal J."/>
            <person name="Nadendla S."/>
            <person name="Sichtig H."/>
        </authorList>
    </citation>
    <scope>NUCLEOTIDE SEQUENCE [LARGE SCALE GENOMIC DNA]</scope>
    <source>
        <strain evidence="3">FDAARGOS_390</strain>
    </source>
</reference>
<evidence type="ECO:0000313" key="2">
    <source>
        <dbReference type="EMBL" id="PEH41470.1"/>
    </source>
</evidence>
<dbReference type="InterPro" id="IPR032710">
    <property type="entry name" value="NTF2-like_dom_sf"/>
</dbReference>
<dbReference type="RefSeq" id="WP_096752394.1">
    <property type="nucleotide sequence ID" value="NZ_CADEPO010000019.1"/>
</dbReference>
<organism evidence="2 3">
    <name type="scientific">Burkholderia gladioli</name>
    <name type="common">Pseudomonas marginata</name>
    <name type="synonym">Phytomonas marginata</name>
    <dbReference type="NCBI Taxonomy" id="28095"/>
    <lineage>
        <taxon>Bacteria</taxon>
        <taxon>Pseudomonadati</taxon>
        <taxon>Pseudomonadota</taxon>
        <taxon>Betaproteobacteria</taxon>
        <taxon>Burkholderiales</taxon>
        <taxon>Burkholderiaceae</taxon>
        <taxon>Burkholderia</taxon>
    </lineage>
</organism>
<dbReference type="Pfam" id="PF14534">
    <property type="entry name" value="DUF4440"/>
    <property type="match status" value="1"/>
</dbReference>
<name>A0A2A7SDZ2_BURGA</name>
<proteinExistence type="predicted"/>
<comment type="caution">
    <text evidence="2">The sequence shown here is derived from an EMBL/GenBank/DDBJ whole genome shotgun (WGS) entry which is preliminary data.</text>
</comment>
<sequence>MNGIEIIARYEAALRDAMLANDVMTLSELIDDDLVFTAPDGQVLSKDDDLDAHRARLLRLHRLDIIETRSRRVGEMVVTVTKADLAGHFGSTPIDGQFAYTRLWRASGARWRVIAGHASRIG</sequence>
<gene>
    <name evidence="2" type="ORF">CRM94_04450</name>
</gene>
<dbReference type="InterPro" id="IPR027843">
    <property type="entry name" value="DUF4440"/>
</dbReference>
<dbReference type="SUPFAM" id="SSF54427">
    <property type="entry name" value="NTF2-like"/>
    <property type="match status" value="1"/>
</dbReference>
<dbReference type="Proteomes" id="UP000220629">
    <property type="component" value="Unassembled WGS sequence"/>
</dbReference>
<evidence type="ECO:0000313" key="3">
    <source>
        <dbReference type="Proteomes" id="UP000220629"/>
    </source>
</evidence>